<dbReference type="OrthoDB" id="663022at2"/>
<dbReference type="HOGENOM" id="CLU_1069341_0_0_6"/>
<keyword evidence="2" id="KW-0489">Methyltransferase</keyword>
<dbReference type="GO" id="GO:0008168">
    <property type="term" value="F:methyltransferase activity"/>
    <property type="evidence" value="ECO:0007669"/>
    <property type="project" value="UniProtKB-KW"/>
</dbReference>
<dbReference type="STRING" id="40754.THII_3476"/>
<evidence type="ECO:0000313" key="2">
    <source>
        <dbReference type="EMBL" id="BAP57773.1"/>
    </source>
</evidence>
<dbReference type="InterPro" id="IPR029063">
    <property type="entry name" value="SAM-dependent_MTases_sf"/>
</dbReference>
<keyword evidence="2" id="KW-0808">Transferase</keyword>
<dbReference type="Pfam" id="PF05050">
    <property type="entry name" value="Methyltransf_21"/>
    <property type="match status" value="1"/>
</dbReference>
<accession>A0A090AHH9</accession>
<dbReference type="EMBL" id="AP014633">
    <property type="protein sequence ID" value="BAP57773.1"/>
    <property type="molecule type" value="Genomic_DNA"/>
</dbReference>
<dbReference type="Proteomes" id="UP000031623">
    <property type="component" value="Chromosome"/>
</dbReference>
<protein>
    <submittedName>
        <fullName evidence="2">FkbM family methyltransferase</fullName>
    </submittedName>
</protein>
<evidence type="ECO:0000259" key="1">
    <source>
        <dbReference type="Pfam" id="PF05050"/>
    </source>
</evidence>
<dbReference type="KEGG" id="tig:THII_3476"/>
<dbReference type="PANTHER" id="PTHR34203">
    <property type="entry name" value="METHYLTRANSFERASE, FKBM FAMILY PROTEIN"/>
    <property type="match status" value="1"/>
</dbReference>
<dbReference type="InterPro" id="IPR006342">
    <property type="entry name" value="FkbM_mtfrase"/>
</dbReference>
<organism evidence="2 3">
    <name type="scientific">Thioploca ingrica</name>
    <dbReference type="NCBI Taxonomy" id="40754"/>
    <lineage>
        <taxon>Bacteria</taxon>
        <taxon>Pseudomonadati</taxon>
        <taxon>Pseudomonadota</taxon>
        <taxon>Gammaproteobacteria</taxon>
        <taxon>Thiotrichales</taxon>
        <taxon>Thiotrichaceae</taxon>
        <taxon>Thioploca</taxon>
    </lineage>
</organism>
<proteinExistence type="predicted"/>
<sequence>MALFKQTLAKIQQIVSFFRYSNTPITLTLDTLKLQKNPFIAQANSGLKLSLRPNAGESFTFYENLIRQDYLQHGIQLKPGDTVIDIGANIGAFTVLAASRVGSSGKVLAFEPETKTFECLLKNIQLNQLTNVTAINQAIDKTEGLAELRVGHKSAFSNIHGSLGHMKSITTQTVKTTTLVKVFETFKIATVNLLKIDCEGSEYGLFETLPPAFAARIEQITMEVHHTREHHPREMVLQLEQLGFKVQNTQPLTAFLRIIC</sequence>
<evidence type="ECO:0000313" key="3">
    <source>
        <dbReference type="Proteomes" id="UP000031623"/>
    </source>
</evidence>
<name>A0A090AHH9_9GAMM</name>
<dbReference type="GO" id="GO:0032259">
    <property type="term" value="P:methylation"/>
    <property type="evidence" value="ECO:0007669"/>
    <property type="project" value="UniProtKB-KW"/>
</dbReference>
<dbReference type="PANTHER" id="PTHR34203:SF15">
    <property type="entry name" value="SLL1173 PROTEIN"/>
    <property type="match status" value="1"/>
</dbReference>
<dbReference type="Gene3D" id="3.40.50.150">
    <property type="entry name" value="Vaccinia Virus protein VP39"/>
    <property type="match status" value="1"/>
</dbReference>
<dbReference type="AlphaFoldDB" id="A0A090AHH9"/>
<feature type="domain" description="Methyltransferase FkbM" evidence="1">
    <location>
        <begin position="85"/>
        <end position="245"/>
    </location>
</feature>
<dbReference type="SUPFAM" id="SSF53335">
    <property type="entry name" value="S-adenosyl-L-methionine-dependent methyltransferases"/>
    <property type="match status" value="1"/>
</dbReference>
<dbReference type="NCBIfam" id="TIGR01444">
    <property type="entry name" value="fkbM_fam"/>
    <property type="match status" value="1"/>
</dbReference>
<reference evidence="2 3" key="1">
    <citation type="journal article" date="2014" name="ISME J.">
        <title>Ecophysiology of Thioploca ingrica as revealed by the complete genome sequence supplemented with proteomic evidence.</title>
        <authorList>
            <person name="Kojima H."/>
            <person name="Ogura Y."/>
            <person name="Yamamoto N."/>
            <person name="Togashi T."/>
            <person name="Mori H."/>
            <person name="Watanabe T."/>
            <person name="Nemoto F."/>
            <person name="Kurokawa K."/>
            <person name="Hayashi T."/>
            <person name="Fukui M."/>
        </authorList>
    </citation>
    <scope>NUCLEOTIDE SEQUENCE [LARGE SCALE GENOMIC DNA]</scope>
</reference>
<keyword evidence="3" id="KW-1185">Reference proteome</keyword>
<dbReference type="InterPro" id="IPR052514">
    <property type="entry name" value="SAM-dependent_MTase"/>
</dbReference>
<gene>
    <name evidence="2" type="ORF">THII_3476</name>
</gene>